<sequence length="51" mass="5006">AEGAHGSSGGPLLNKLGRIIGICVTGPVPGGGVTLCVSVVDIQVALEEYNS</sequence>
<organism evidence="1">
    <name type="scientific">marine sediment metagenome</name>
    <dbReference type="NCBI Taxonomy" id="412755"/>
    <lineage>
        <taxon>unclassified sequences</taxon>
        <taxon>metagenomes</taxon>
        <taxon>ecological metagenomes</taxon>
    </lineage>
</organism>
<gene>
    <name evidence="1" type="ORF">S01H4_18493</name>
</gene>
<protein>
    <recommendedName>
        <fullName evidence="2">Peptidase S1 domain-containing protein</fullName>
    </recommendedName>
</protein>
<dbReference type="InterPro" id="IPR043504">
    <property type="entry name" value="Peptidase_S1_PA_chymotrypsin"/>
</dbReference>
<comment type="caution">
    <text evidence="1">The sequence shown here is derived from an EMBL/GenBank/DDBJ whole genome shotgun (WGS) entry which is preliminary data.</text>
</comment>
<dbReference type="EMBL" id="BART01008203">
    <property type="protein sequence ID" value="GAG70301.1"/>
    <property type="molecule type" value="Genomic_DNA"/>
</dbReference>
<accession>X1BE67</accession>
<evidence type="ECO:0000313" key="1">
    <source>
        <dbReference type="EMBL" id="GAG70301.1"/>
    </source>
</evidence>
<name>X1BE67_9ZZZZ</name>
<dbReference type="Gene3D" id="2.40.10.10">
    <property type="entry name" value="Trypsin-like serine proteases"/>
    <property type="match status" value="1"/>
</dbReference>
<proteinExistence type="predicted"/>
<dbReference type="SUPFAM" id="SSF50494">
    <property type="entry name" value="Trypsin-like serine proteases"/>
    <property type="match status" value="1"/>
</dbReference>
<dbReference type="AlphaFoldDB" id="X1BE67"/>
<evidence type="ECO:0008006" key="2">
    <source>
        <dbReference type="Google" id="ProtNLM"/>
    </source>
</evidence>
<reference evidence="1" key="1">
    <citation type="journal article" date="2014" name="Front. Microbiol.">
        <title>High frequency of phylogenetically diverse reductive dehalogenase-homologous genes in deep subseafloor sedimentary metagenomes.</title>
        <authorList>
            <person name="Kawai M."/>
            <person name="Futagami T."/>
            <person name="Toyoda A."/>
            <person name="Takaki Y."/>
            <person name="Nishi S."/>
            <person name="Hori S."/>
            <person name="Arai W."/>
            <person name="Tsubouchi T."/>
            <person name="Morono Y."/>
            <person name="Uchiyama I."/>
            <person name="Ito T."/>
            <person name="Fujiyama A."/>
            <person name="Inagaki F."/>
            <person name="Takami H."/>
        </authorList>
    </citation>
    <scope>NUCLEOTIDE SEQUENCE</scope>
    <source>
        <strain evidence="1">Expedition CK06-06</strain>
    </source>
</reference>
<dbReference type="InterPro" id="IPR009003">
    <property type="entry name" value="Peptidase_S1_PA"/>
</dbReference>
<feature type="non-terminal residue" evidence="1">
    <location>
        <position position="1"/>
    </location>
</feature>